<dbReference type="AlphaFoldDB" id="F0WBI7"/>
<dbReference type="InterPro" id="IPR029321">
    <property type="entry name" value="INTS2"/>
</dbReference>
<reference evidence="1" key="2">
    <citation type="submission" date="2011-02" db="EMBL/GenBank/DDBJ databases">
        <authorList>
            <person name="MacLean D."/>
        </authorList>
    </citation>
    <scope>NUCLEOTIDE SEQUENCE</scope>
</reference>
<dbReference type="EMBL" id="FR824097">
    <property type="protein sequence ID" value="CCA18514.1"/>
    <property type="molecule type" value="Genomic_DNA"/>
</dbReference>
<dbReference type="GO" id="GO:0034472">
    <property type="term" value="P:snRNA 3'-end processing"/>
    <property type="evidence" value="ECO:0007669"/>
    <property type="project" value="TreeGrafter"/>
</dbReference>
<protein>
    <submittedName>
        <fullName evidence="1">Uncharacterized protein AlNc14C52G4033</fullName>
    </submittedName>
</protein>
<sequence length="1113" mass="126547">MAPTMEAFLNALTSGQLAAFSEQLNGQKSDNEASKGTQETYITTLYCQSSVKRVPTRHISFSQLQTAREYACVFDVLEMQICGSENALFDIASDPIRTFTSSTSFHTDFEQMNRSDRVKFILHLLHCFHTNSNTFWFQDMFSTSVYLTEITTILLLLRRNTILQKQPSYQLGSIVSFCCALPIGSEIITQLILNDPAVLERATGTITELIRHPCMTQSVISESHFYRALRAICLGVARLPGPFFAKRILTQLERHLPSPAIGCHKACVMIQIYCEIEALQPELAIFLVKAFEIDSESKFGVHALIDLATRHVVRDDEKCPQLIHDAKTVLQRVQEVLLDQFAARTKPSNSFHRLKLMQAWIYLHTCFCPDPSTIKRLLLTLEDLTNAPANERIISVAYALLLIICSSFAVEMTQPANAEKTGLLATSVRDLIATAQHDIFSLYNTRAACPALILGPILLYTKSPLAISFLCNLVGEERFLSKALSPERLFLVGDHVLKPILSEQTMVRETLGFSDDLMAWHVLHRLLCERSFLRHPHARRLEHWLLRTLENLSEPIHPILYSVLLEYIENYVVAFEYPISKSPLQLAILPFSSSFVSKTLAHPALSIEYDAHSKVWYRAIAILFYVLQFNQRLAQALASSSKVSVDLENAHVGGDIRIAYDLESVWPLRNMWRQVQLHHEDISPILTRLIMDEMPHVSGPNVRILAGNQPIHCDKIPIPRVLRRLKSLNAPISVPMIEFLWRKCLPFAITQPNAKALHLQLAQMYRSRVTELHPAFHFGQIVLSNALMNPQRVLNGPDAIIDAQQYREWVRAPFHLFRDLHPLIMESPHLMELACCLSIDLWRQASHKAQYLRIGMQEGVAHSTEELILIQDSLFFHAIVECIQRIRMRSPGSETNGITRQLLGVLKTLCRESSASQLLPVVHQQGYSPSLIPLLVGNIDAMKSLWEFWMQTNRMSVFVVGTDDQKPAFSLAQLHYRMLVFLALCRRYYTSKWHEMVVSIMRQIINKLHLFVRAIPMAQDDIKTSFPSTECDVEQQMNAHNVSYSMLSALLEAAVGCCIHIDFLGPFLQFLYHMKKEYAPIDNVDAQNANGNVQAQLYALVTRSFRDICQHTS</sequence>
<gene>
    <name evidence="1" type="primary">AlNc14C52G4033</name>
    <name evidence="1" type="ORF">ALNC14_046570</name>
</gene>
<evidence type="ECO:0000313" key="1">
    <source>
        <dbReference type="EMBL" id="CCA18514.1"/>
    </source>
</evidence>
<proteinExistence type="predicted"/>
<dbReference type="PANTHER" id="PTHR28608:SF1">
    <property type="entry name" value="INTEGRATOR COMPLEX SUBUNIT 2"/>
    <property type="match status" value="1"/>
</dbReference>
<dbReference type="PANTHER" id="PTHR28608">
    <property type="entry name" value="INTEGRATOR COMPLEX SUBUNIT 2"/>
    <property type="match status" value="1"/>
</dbReference>
<accession>F0WBI7</accession>
<dbReference type="GO" id="GO:0032039">
    <property type="term" value="C:integrator complex"/>
    <property type="evidence" value="ECO:0007669"/>
    <property type="project" value="InterPro"/>
</dbReference>
<name>F0WBI7_9STRA</name>
<organism evidence="1">
    <name type="scientific">Albugo laibachii Nc14</name>
    <dbReference type="NCBI Taxonomy" id="890382"/>
    <lineage>
        <taxon>Eukaryota</taxon>
        <taxon>Sar</taxon>
        <taxon>Stramenopiles</taxon>
        <taxon>Oomycota</taxon>
        <taxon>Peronosporomycetes</taxon>
        <taxon>Albuginales</taxon>
        <taxon>Albuginaceae</taxon>
        <taxon>Albugo</taxon>
    </lineage>
</organism>
<reference evidence="1" key="1">
    <citation type="journal article" date="2011" name="PLoS Biol.">
        <title>Gene gain and loss during evolution of obligate parasitism in the white rust pathogen of Arabidopsis thaliana.</title>
        <authorList>
            <person name="Kemen E."/>
            <person name="Gardiner A."/>
            <person name="Schultz-Larsen T."/>
            <person name="Kemen A.C."/>
            <person name="Balmuth A.L."/>
            <person name="Robert-Seilaniantz A."/>
            <person name="Bailey K."/>
            <person name="Holub E."/>
            <person name="Studholme D.J."/>
            <person name="Maclean D."/>
            <person name="Jones J.D."/>
        </authorList>
    </citation>
    <scope>NUCLEOTIDE SEQUENCE</scope>
</reference>
<dbReference type="HOGENOM" id="CLU_264321_0_0_1"/>